<sequence>MWSSYDDHSEAEFAVHSICQKELVEAAETFQFDPPEGDDPIRLLVIGCATGRNDCLTLKRFILPVIRRRFPESEIEIVFADVPETEWAQVKKNSQAILETAFPSLFVSLVPGTFTSQLVSSSSVHLVICLSCIHWIEKVPEGLSPLTVSYEGACDEERRLFRDASRDALQNFFRHRVKELKKGGTLVVSMDGEGDGMRAQVSGGVLCLDAAIREVREEQQQEKGEEGGSAGRKREPVAKGFCIRGVPGTREELLKAARRARCGVSGQAEVDCGGGDQLYPVCLSLHRVECPLLARWQHEKMESLNGAALQKGGPAFTVAAAHPPDGADCAFGDALSEMMKACFARELVEDCAQGLASSGTNGVAAGGSGMGCQNHLLSEGCVSAAEEEAERVWRTVSEVAAKNPPRFSTEGGTLVGLFRKLTGED</sequence>
<dbReference type="InterPro" id="IPR005299">
    <property type="entry name" value="MeTrfase_7"/>
</dbReference>
<reference evidence="1" key="1">
    <citation type="submission" date="2014-11" db="EMBL/GenBank/DDBJ databases">
        <authorList>
            <person name="Otto D Thomas"/>
            <person name="Naeem Raeece"/>
        </authorList>
    </citation>
    <scope>NUCLEOTIDE SEQUENCE</scope>
</reference>
<name>A0A0G4HV30_9ALVE</name>
<dbReference type="InterPro" id="IPR029063">
    <property type="entry name" value="SAM-dependent_MTases_sf"/>
</dbReference>
<dbReference type="SUPFAM" id="SSF53335">
    <property type="entry name" value="S-adenosyl-L-methionine-dependent methyltransferases"/>
    <property type="match status" value="1"/>
</dbReference>
<gene>
    <name evidence="1" type="ORF">Cvel_8776</name>
</gene>
<accession>A0A0G4HV30</accession>
<proteinExistence type="predicted"/>
<dbReference type="Pfam" id="PF03492">
    <property type="entry name" value="Methyltransf_7"/>
    <property type="match status" value="1"/>
</dbReference>
<dbReference type="Gene3D" id="3.40.50.150">
    <property type="entry name" value="Vaccinia Virus protein VP39"/>
    <property type="match status" value="1"/>
</dbReference>
<evidence type="ECO:0000313" key="1">
    <source>
        <dbReference type="EMBL" id="CEM48326.1"/>
    </source>
</evidence>
<dbReference type="PANTHER" id="PTHR31009">
    <property type="entry name" value="S-ADENOSYL-L-METHIONINE:CARBOXYL METHYLTRANSFERASE FAMILY PROTEIN"/>
    <property type="match status" value="1"/>
</dbReference>
<evidence type="ECO:0008006" key="2">
    <source>
        <dbReference type="Google" id="ProtNLM"/>
    </source>
</evidence>
<organism evidence="1">
    <name type="scientific">Chromera velia CCMP2878</name>
    <dbReference type="NCBI Taxonomy" id="1169474"/>
    <lineage>
        <taxon>Eukaryota</taxon>
        <taxon>Sar</taxon>
        <taxon>Alveolata</taxon>
        <taxon>Colpodellida</taxon>
        <taxon>Chromeraceae</taxon>
        <taxon>Chromera</taxon>
    </lineage>
</organism>
<dbReference type="GO" id="GO:0008168">
    <property type="term" value="F:methyltransferase activity"/>
    <property type="evidence" value="ECO:0007669"/>
    <property type="project" value="InterPro"/>
</dbReference>
<dbReference type="AlphaFoldDB" id="A0A0G4HV30"/>
<dbReference type="EMBL" id="CDMZ01003997">
    <property type="protein sequence ID" value="CEM48326.1"/>
    <property type="molecule type" value="Genomic_DNA"/>
</dbReference>
<protein>
    <recommendedName>
        <fullName evidence="2">Methyltransferase domain-containing protein</fullName>
    </recommendedName>
</protein>
<dbReference type="VEuPathDB" id="CryptoDB:Cvel_8776"/>